<dbReference type="AlphaFoldDB" id="A0A4V3XCF8"/>
<dbReference type="OrthoDB" id="2735536at2759"/>
<feature type="non-terminal residue" evidence="1">
    <location>
        <position position="1"/>
    </location>
</feature>
<reference evidence="1 2" key="1">
    <citation type="submission" date="2019-02" db="EMBL/GenBank/DDBJ databases">
        <title>Genome sequencing of the rare red list fungi Phellinidium pouzarii.</title>
        <authorList>
            <person name="Buettner E."/>
            <person name="Kellner H."/>
        </authorList>
    </citation>
    <scope>NUCLEOTIDE SEQUENCE [LARGE SCALE GENOMIC DNA]</scope>
    <source>
        <strain evidence="1 2">DSM 108285</strain>
    </source>
</reference>
<accession>A0A4V3XCF8</accession>
<name>A0A4V3XCF8_9AGAM</name>
<dbReference type="EMBL" id="SGPK01000241">
    <property type="protein sequence ID" value="THH05723.1"/>
    <property type="molecule type" value="Genomic_DNA"/>
</dbReference>
<dbReference type="Gene3D" id="3.40.50.720">
    <property type="entry name" value="NAD(P)-binding Rossmann-like Domain"/>
    <property type="match status" value="1"/>
</dbReference>
<keyword evidence="2" id="KW-1185">Reference proteome</keyword>
<gene>
    <name evidence="1" type="ORF">EW145_g4585</name>
</gene>
<dbReference type="Proteomes" id="UP000308199">
    <property type="component" value="Unassembled WGS sequence"/>
</dbReference>
<evidence type="ECO:0000313" key="1">
    <source>
        <dbReference type="EMBL" id="THH05723.1"/>
    </source>
</evidence>
<protein>
    <submittedName>
        <fullName evidence="1">Uncharacterized protein</fullName>
    </submittedName>
</protein>
<comment type="caution">
    <text evidence="1">The sequence shown here is derived from an EMBL/GenBank/DDBJ whole genome shotgun (WGS) entry which is preliminary data.</text>
</comment>
<sequence>PAAGGERFIVSAGSFIWQDWYDVGREAKIGGIKVPVGTPGAGKTFPYLTTLNSEKAKTVLKIEFRDKLATLRDTVEDFQARGW</sequence>
<evidence type="ECO:0000313" key="2">
    <source>
        <dbReference type="Proteomes" id="UP000308199"/>
    </source>
</evidence>
<proteinExistence type="predicted"/>
<organism evidence="1 2">
    <name type="scientific">Phellinidium pouzarii</name>
    <dbReference type="NCBI Taxonomy" id="167371"/>
    <lineage>
        <taxon>Eukaryota</taxon>
        <taxon>Fungi</taxon>
        <taxon>Dikarya</taxon>
        <taxon>Basidiomycota</taxon>
        <taxon>Agaricomycotina</taxon>
        <taxon>Agaricomycetes</taxon>
        <taxon>Hymenochaetales</taxon>
        <taxon>Hymenochaetaceae</taxon>
        <taxon>Phellinidium</taxon>
    </lineage>
</organism>